<dbReference type="Proteomes" id="UP000194857">
    <property type="component" value="Unassembled WGS sequence"/>
</dbReference>
<name>A0A241XRT3_PSEAI</name>
<evidence type="ECO:0000313" key="1">
    <source>
        <dbReference type="EMBL" id="OTI63211.1"/>
    </source>
</evidence>
<gene>
    <name evidence="1" type="ORF">CAZ10_10280</name>
</gene>
<proteinExistence type="predicted"/>
<dbReference type="EMBL" id="NFFZ01000004">
    <property type="protein sequence ID" value="OTI63211.1"/>
    <property type="molecule type" value="Genomic_DNA"/>
</dbReference>
<organism evidence="1 2">
    <name type="scientific">Pseudomonas aeruginosa</name>
    <dbReference type="NCBI Taxonomy" id="287"/>
    <lineage>
        <taxon>Bacteria</taxon>
        <taxon>Pseudomonadati</taxon>
        <taxon>Pseudomonadota</taxon>
        <taxon>Gammaproteobacteria</taxon>
        <taxon>Pseudomonadales</taxon>
        <taxon>Pseudomonadaceae</taxon>
        <taxon>Pseudomonas</taxon>
    </lineage>
</organism>
<reference evidence="1 2" key="1">
    <citation type="submission" date="2017-05" db="EMBL/GenBank/DDBJ databases">
        <authorList>
            <person name="Song R."/>
            <person name="Chenine A.L."/>
            <person name="Ruprecht R.M."/>
        </authorList>
    </citation>
    <scope>NUCLEOTIDE SEQUENCE [LARGE SCALE GENOMIC DNA]</scope>
    <source>
        <strain evidence="1 2">S567_C10_BS</strain>
    </source>
</reference>
<accession>A0A241XRT3</accession>
<comment type="caution">
    <text evidence="1">The sequence shown here is derived from an EMBL/GenBank/DDBJ whole genome shotgun (WGS) entry which is preliminary data.</text>
</comment>
<sequence length="152" mass="18375">MRFDRHARFEGINFTSRKESAFGRKLQREQEALPLFAEQIASEQRGWDEEKARREAASRQTLQNWRDLQAKHWRKLRASYYAMDAETRARCREYMKAWRGPCNPVNFIYIVEGFNGVREARNKELRERDRLLREEIERKLDAEMHQQTLLQA</sequence>
<protein>
    <submittedName>
        <fullName evidence="1">Uncharacterized protein</fullName>
    </submittedName>
</protein>
<dbReference type="AlphaFoldDB" id="A0A241XRT3"/>
<dbReference type="RefSeq" id="WP_065327483.1">
    <property type="nucleotide sequence ID" value="NZ_NFFZ01000004.1"/>
</dbReference>
<evidence type="ECO:0000313" key="2">
    <source>
        <dbReference type="Proteomes" id="UP000194857"/>
    </source>
</evidence>